<dbReference type="RefSeq" id="XP_002950225.1">
    <property type="nucleotide sequence ID" value="XM_002950179.1"/>
</dbReference>
<proteinExistence type="predicted"/>
<gene>
    <name evidence="3" type="ORF">VOLCADRAFT_90623</name>
</gene>
<evidence type="ECO:0000256" key="1">
    <source>
        <dbReference type="SAM" id="MobiDB-lite"/>
    </source>
</evidence>
<keyword evidence="2" id="KW-0812">Transmembrane</keyword>
<dbReference type="InParanoid" id="D8TUW8"/>
<dbReference type="EMBL" id="GL378338">
    <property type="protein sequence ID" value="EFJ48893.1"/>
    <property type="molecule type" value="Genomic_DNA"/>
</dbReference>
<feature type="transmembrane region" description="Helical" evidence="2">
    <location>
        <begin position="360"/>
        <end position="389"/>
    </location>
</feature>
<evidence type="ECO:0000313" key="4">
    <source>
        <dbReference type="Proteomes" id="UP000001058"/>
    </source>
</evidence>
<accession>D8TUW8</accession>
<dbReference type="KEGG" id="vcn:VOLCADRAFT_90623"/>
<dbReference type="Proteomes" id="UP000001058">
    <property type="component" value="Unassembled WGS sequence"/>
</dbReference>
<keyword evidence="2" id="KW-1133">Transmembrane helix</keyword>
<keyword evidence="2" id="KW-0472">Membrane</keyword>
<dbReference type="AlphaFoldDB" id="D8TUW8"/>
<evidence type="ECO:0000313" key="3">
    <source>
        <dbReference type="EMBL" id="EFJ48893.1"/>
    </source>
</evidence>
<dbReference type="GeneID" id="9619511"/>
<reference evidence="3 4" key="1">
    <citation type="journal article" date="2010" name="Science">
        <title>Genomic analysis of organismal complexity in the multicellular green alga Volvox carteri.</title>
        <authorList>
            <person name="Prochnik S.E."/>
            <person name="Umen J."/>
            <person name="Nedelcu A.M."/>
            <person name="Hallmann A."/>
            <person name="Miller S.M."/>
            <person name="Nishii I."/>
            <person name="Ferris P."/>
            <person name="Kuo A."/>
            <person name="Mitros T."/>
            <person name="Fritz-Laylin L.K."/>
            <person name="Hellsten U."/>
            <person name="Chapman J."/>
            <person name="Simakov O."/>
            <person name="Rensing S.A."/>
            <person name="Terry A."/>
            <person name="Pangilinan J."/>
            <person name="Kapitonov V."/>
            <person name="Jurka J."/>
            <person name="Salamov A."/>
            <person name="Shapiro H."/>
            <person name="Schmutz J."/>
            <person name="Grimwood J."/>
            <person name="Lindquist E."/>
            <person name="Lucas S."/>
            <person name="Grigoriev I.V."/>
            <person name="Schmitt R."/>
            <person name="Kirk D."/>
            <person name="Rokhsar D.S."/>
        </authorList>
    </citation>
    <scope>NUCLEOTIDE SEQUENCE [LARGE SCALE GENOMIC DNA]</scope>
    <source>
        <strain evidence="4">f. Nagariensis / Eve</strain>
    </source>
</reference>
<protein>
    <submittedName>
        <fullName evidence="3">Uncharacterized protein</fullName>
    </submittedName>
</protein>
<name>D8TUW8_VOLCA</name>
<organism evidence="4">
    <name type="scientific">Volvox carteri f. nagariensis</name>
    <dbReference type="NCBI Taxonomy" id="3068"/>
    <lineage>
        <taxon>Eukaryota</taxon>
        <taxon>Viridiplantae</taxon>
        <taxon>Chlorophyta</taxon>
        <taxon>core chlorophytes</taxon>
        <taxon>Chlorophyceae</taxon>
        <taxon>CS clade</taxon>
        <taxon>Chlamydomonadales</taxon>
        <taxon>Volvocaceae</taxon>
        <taxon>Volvox</taxon>
    </lineage>
</organism>
<feature type="region of interest" description="Disordered" evidence="1">
    <location>
        <begin position="399"/>
        <end position="419"/>
    </location>
</feature>
<keyword evidence="4" id="KW-1185">Reference proteome</keyword>
<feature type="transmembrane region" description="Helical" evidence="2">
    <location>
        <begin position="54"/>
        <end position="72"/>
    </location>
</feature>
<evidence type="ECO:0000256" key="2">
    <source>
        <dbReference type="SAM" id="Phobius"/>
    </source>
</evidence>
<sequence length="419" mass="46259">MRQRPIDVNQTTVFVDTQPRPVNCGAVPKRRFQKGVGWPDGGGSEGDQMTEGRAWSLLGVAVMLLLGGVYLVRGNQYAHLHRQIQEAYFMCSNHIATTTFRSPSAFRLPTYLQEWEGPVRDSFAATSWELHVHGLLDKPLPLQPRSWPSKRVLVPPGTSKFNSNSNGKEAVAVAIETTDEGTSAAAAATGREAVHNRLWRPVGPELRRPAAMTLVGRDHLTGVEWRVDLGSVVFTRERTVPAGGEGRCMYDERGVWHDDDTCSVHEYLWGLCVKVARNAATGAFSVDNSTGGGPGCGPEWGWEAGQWRRLDERRHSINGRVYLPMSARNATIVTVRHASDPAIRESDMVRRLAPGVEQQILFHAVGLAMCFLGLVLLLSVAAFAAPTFLRRGRRLLRRRGRGSSGYGEGEEEGAMRRWA</sequence>
<dbReference type="OrthoDB" id="533634at2759"/>